<evidence type="ECO:0000313" key="1">
    <source>
        <dbReference type="EMBL" id="EAJ9719447.1"/>
    </source>
</evidence>
<reference evidence="2 5" key="2">
    <citation type="submission" date="2019-11" db="EMBL/GenBank/DDBJ databases">
        <authorList>
            <consortium name="PulseNet: The National Subtyping Network for Foodborne Disease Surveillance"/>
            <person name="Tarr C.L."/>
            <person name="Trees E."/>
            <person name="Katz L.S."/>
            <person name="Carleton-Romer H.A."/>
            <person name="Stroika S."/>
            <person name="Kucerova Z."/>
            <person name="Roache K.F."/>
            <person name="Sabol A.L."/>
            <person name="Besser J."/>
            <person name="Gerner-Smidt P."/>
        </authorList>
    </citation>
    <scope>NUCLEOTIDE SEQUENCE [LARGE SCALE GENOMIC DNA]</scope>
    <source>
        <strain evidence="1 4">PNUSAC009041</strain>
        <strain evidence="2 5">PNUSAC013726</strain>
    </source>
</reference>
<dbReference type="EMBL" id="MKBD01000022">
    <property type="protein sequence ID" value="OEY01947.1"/>
    <property type="molecule type" value="Genomic_DNA"/>
</dbReference>
<dbReference type="Proteomes" id="UP000865592">
    <property type="component" value="Unassembled WGS sequence"/>
</dbReference>
<dbReference type="RefSeq" id="WP_002871906.1">
    <property type="nucleotide sequence ID" value="NZ_CAJGXD010000001.1"/>
</dbReference>
<evidence type="ECO:0000313" key="4">
    <source>
        <dbReference type="Proteomes" id="UP000349590"/>
    </source>
</evidence>
<proteinExistence type="predicted"/>
<comment type="caution">
    <text evidence="2">The sequence shown here is derived from an EMBL/GenBank/DDBJ whole genome shotgun (WGS) entry which is preliminary data.</text>
</comment>
<dbReference type="EMBL" id="AACCII010000011">
    <property type="protein sequence ID" value="EAJ9719447.1"/>
    <property type="molecule type" value="Genomic_DNA"/>
</dbReference>
<organism evidence="2 5">
    <name type="scientific">Campylobacter jejuni</name>
    <dbReference type="NCBI Taxonomy" id="197"/>
    <lineage>
        <taxon>Bacteria</taxon>
        <taxon>Pseudomonadati</taxon>
        <taxon>Campylobacterota</taxon>
        <taxon>Epsilonproteobacteria</taxon>
        <taxon>Campylobacterales</taxon>
        <taxon>Campylobacteraceae</taxon>
        <taxon>Campylobacter</taxon>
    </lineage>
</organism>
<evidence type="ECO:0000313" key="3">
    <source>
        <dbReference type="EMBL" id="OEY01947.1"/>
    </source>
</evidence>
<evidence type="ECO:0000313" key="6">
    <source>
        <dbReference type="Proteomes" id="UP000865592"/>
    </source>
</evidence>
<reference evidence="3 6" key="1">
    <citation type="submission" date="2016-09" db="EMBL/GenBank/DDBJ databases">
        <title>Campylobacter genomics.</title>
        <authorList>
            <person name="Weis A.M."/>
            <person name="Weimer B.C."/>
            <person name="Gilpin B."/>
            <person name="Huang B.C."/>
            <person name="Kong N."/>
        </authorList>
    </citation>
    <scope>NUCLEOTIDE SEQUENCE [LARGE SCALE GENOMIC DNA]</scope>
    <source>
        <strain evidence="3 6">BCW_4735</strain>
    </source>
</reference>
<accession>A0A400I5C1</accession>
<dbReference type="Proteomes" id="UP000466051">
    <property type="component" value="Unassembled WGS sequence"/>
</dbReference>
<evidence type="ECO:0000313" key="2">
    <source>
        <dbReference type="EMBL" id="EDP7180603.1"/>
    </source>
</evidence>
<name>A0A400I5C1_CAMJU</name>
<gene>
    <name evidence="3" type="ORF">A0K99_06115</name>
    <name evidence="1" type="ORF">E8P16_08435</name>
    <name evidence="2" type="ORF">GNO00_03360</name>
</gene>
<evidence type="ECO:0000313" key="5">
    <source>
        <dbReference type="Proteomes" id="UP000466051"/>
    </source>
</evidence>
<dbReference type="Proteomes" id="UP000349590">
    <property type="component" value="Unassembled WGS sequence"/>
</dbReference>
<sequence>MNSNYPNTKRLESILNKTSFHQIYDLWINKQISHYALKILERWAENYPNTIKTLGMSDLMTLVLPQEKMEIEILSSANSKKQIENGLTTVEILQEAEIDLNYYIKTNPQLYSPLFQETMQQDKVQKLEESINDDYWKLQTQIMDLQHDITKQE</sequence>
<dbReference type="EMBL" id="AANOAG010000003">
    <property type="protein sequence ID" value="EDP7180603.1"/>
    <property type="molecule type" value="Genomic_DNA"/>
</dbReference>
<protein>
    <submittedName>
        <fullName evidence="2">Uncharacterized protein</fullName>
    </submittedName>
</protein>
<dbReference type="AlphaFoldDB" id="A0A400I5C1"/>